<feature type="region of interest" description="Disordered" evidence="1">
    <location>
        <begin position="36"/>
        <end position="58"/>
    </location>
</feature>
<proteinExistence type="predicted"/>
<accession>A0ABN3QL90</accession>
<evidence type="ECO:0000313" key="2">
    <source>
        <dbReference type="EMBL" id="GAA2629166.1"/>
    </source>
</evidence>
<evidence type="ECO:0000256" key="1">
    <source>
        <dbReference type="SAM" id="MobiDB-lite"/>
    </source>
</evidence>
<sequence length="93" mass="9511">MQQVPQVGVEGHELVAEVVDRTRAVPEGICAAQGARVDEGGHGDRGGEAGSGEVGLHAGTRMRRAIRKVMGIAPTAAISGAIRASMPRPETSA</sequence>
<reference evidence="2 3" key="1">
    <citation type="journal article" date="2019" name="Int. J. Syst. Evol. Microbiol.">
        <title>The Global Catalogue of Microorganisms (GCM) 10K type strain sequencing project: providing services to taxonomists for standard genome sequencing and annotation.</title>
        <authorList>
            <consortium name="The Broad Institute Genomics Platform"/>
            <consortium name="The Broad Institute Genome Sequencing Center for Infectious Disease"/>
            <person name="Wu L."/>
            <person name="Ma J."/>
        </authorList>
    </citation>
    <scope>NUCLEOTIDE SEQUENCE [LARGE SCALE GENOMIC DNA]</scope>
    <source>
        <strain evidence="2 3">JCM 4524</strain>
    </source>
</reference>
<name>A0ABN3QL90_9ACTN</name>
<protein>
    <submittedName>
        <fullName evidence="2">Uncharacterized protein</fullName>
    </submittedName>
</protein>
<evidence type="ECO:0000313" key="3">
    <source>
        <dbReference type="Proteomes" id="UP001500151"/>
    </source>
</evidence>
<organism evidence="2 3">
    <name type="scientific">Streptomyces vastus</name>
    <dbReference type="NCBI Taxonomy" id="285451"/>
    <lineage>
        <taxon>Bacteria</taxon>
        <taxon>Bacillati</taxon>
        <taxon>Actinomycetota</taxon>
        <taxon>Actinomycetes</taxon>
        <taxon>Kitasatosporales</taxon>
        <taxon>Streptomycetaceae</taxon>
        <taxon>Streptomyces</taxon>
    </lineage>
</organism>
<keyword evidence="3" id="KW-1185">Reference proteome</keyword>
<dbReference type="EMBL" id="BAAASJ010000021">
    <property type="protein sequence ID" value="GAA2629166.1"/>
    <property type="molecule type" value="Genomic_DNA"/>
</dbReference>
<feature type="compositionally biased region" description="Basic and acidic residues" evidence="1">
    <location>
        <begin position="36"/>
        <end position="47"/>
    </location>
</feature>
<dbReference type="Proteomes" id="UP001500151">
    <property type="component" value="Unassembled WGS sequence"/>
</dbReference>
<comment type="caution">
    <text evidence="2">The sequence shown here is derived from an EMBL/GenBank/DDBJ whole genome shotgun (WGS) entry which is preliminary data.</text>
</comment>
<gene>
    <name evidence="2" type="ORF">GCM10010307_19760</name>
</gene>